<gene>
    <name evidence="2" type="ORF">ACFFPJ_04485</name>
</gene>
<proteinExistence type="predicted"/>
<sequence>METDPLPPSVDEILESIGAAAAPSGRVRRREEDQLKADMMNVRERWMPVDPRAFQIKCYEAGLTSESAGALVGFLRHVQQGGNLRPRDSGFRFPQSPDSLNPS</sequence>
<evidence type="ECO:0000313" key="3">
    <source>
        <dbReference type="Proteomes" id="UP001589611"/>
    </source>
</evidence>
<protein>
    <submittedName>
        <fullName evidence="2">Uncharacterized protein</fullName>
    </submittedName>
</protein>
<dbReference type="EMBL" id="JBHMBE010000002">
    <property type="protein sequence ID" value="MFB9645050.1"/>
    <property type="molecule type" value="Genomic_DNA"/>
</dbReference>
<keyword evidence="3" id="KW-1185">Reference proteome</keyword>
<dbReference type="RefSeq" id="WP_344713922.1">
    <property type="nucleotide sequence ID" value="NZ_BAAAWH010000001.1"/>
</dbReference>
<organism evidence="2 3">
    <name type="scientific">Microbacterium terregens</name>
    <dbReference type="NCBI Taxonomy" id="69363"/>
    <lineage>
        <taxon>Bacteria</taxon>
        <taxon>Bacillati</taxon>
        <taxon>Actinomycetota</taxon>
        <taxon>Actinomycetes</taxon>
        <taxon>Micrococcales</taxon>
        <taxon>Microbacteriaceae</taxon>
        <taxon>Microbacterium</taxon>
    </lineage>
</organism>
<reference evidence="2 3" key="1">
    <citation type="submission" date="2024-09" db="EMBL/GenBank/DDBJ databases">
        <authorList>
            <person name="Sun Q."/>
            <person name="Mori K."/>
        </authorList>
    </citation>
    <scope>NUCLEOTIDE SEQUENCE [LARGE SCALE GENOMIC DNA]</scope>
    <source>
        <strain evidence="2 3">JCM 1342</strain>
    </source>
</reference>
<accession>A0ABV5SXH1</accession>
<evidence type="ECO:0000313" key="2">
    <source>
        <dbReference type="EMBL" id="MFB9645050.1"/>
    </source>
</evidence>
<evidence type="ECO:0000256" key="1">
    <source>
        <dbReference type="SAM" id="MobiDB-lite"/>
    </source>
</evidence>
<name>A0ABV5SXH1_9MICO</name>
<dbReference type="Proteomes" id="UP001589611">
    <property type="component" value="Unassembled WGS sequence"/>
</dbReference>
<comment type="caution">
    <text evidence="2">The sequence shown here is derived from an EMBL/GenBank/DDBJ whole genome shotgun (WGS) entry which is preliminary data.</text>
</comment>
<feature type="region of interest" description="Disordered" evidence="1">
    <location>
        <begin position="82"/>
        <end position="103"/>
    </location>
</feature>